<proteinExistence type="predicted"/>
<feature type="compositionally biased region" description="Basic residues" evidence="2">
    <location>
        <begin position="56"/>
        <end position="68"/>
    </location>
</feature>
<dbReference type="Gene3D" id="1.10.287.110">
    <property type="entry name" value="DnaJ domain"/>
    <property type="match status" value="1"/>
</dbReference>
<keyword evidence="3" id="KW-0812">Transmembrane</keyword>
<keyword evidence="1" id="KW-0175">Coiled coil</keyword>
<evidence type="ECO:0000256" key="1">
    <source>
        <dbReference type="SAM" id="Coils"/>
    </source>
</evidence>
<dbReference type="PROSITE" id="PS50076">
    <property type="entry name" value="DNAJ_2"/>
    <property type="match status" value="1"/>
</dbReference>
<evidence type="ECO:0000313" key="5">
    <source>
        <dbReference type="Proteomes" id="UP000515150"/>
    </source>
</evidence>
<keyword evidence="3" id="KW-1133">Transmembrane helix</keyword>
<feature type="region of interest" description="Disordered" evidence="2">
    <location>
        <begin position="263"/>
        <end position="298"/>
    </location>
</feature>
<name>A0A6P7PGD0_BETSP</name>
<accession>A0A6P7PGD0</accession>
<dbReference type="InterPro" id="IPR053025">
    <property type="entry name" value="Mito_ATP_Synthase-Asso"/>
</dbReference>
<dbReference type="AlphaFoldDB" id="A0A6P7PGD0"/>
<protein>
    <submittedName>
        <fullName evidence="6">DnaJ (Hsp40) homolog, subfamily C, member 30b</fullName>
    </submittedName>
</protein>
<dbReference type="InterPro" id="IPR001623">
    <property type="entry name" value="DnaJ_domain"/>
</dbReference>
<evidence type="ECO:0000256" key="2">
    <source>
        <dbReference type="SAM" id="MobiDB-lite"/>
    </source>
</evidence>
<feature type="domain" description="J" evidence="4">
    <location>
        <begin position="195"/>
        <end position="260"/>
    </location>
</feature>
<dbReference type="RefSeq" id="XP_029028229.1">
    <property type="nucleotide sequence ID" value="XM_029172396.3"/>
</dbReference>
<dbReference type="GeneID" id="114868633"/>
<dbReference type="InParanoid" id="A0A6P7PGD0"/>
<dbReference type="SMART" id="SM00271">
    <property type="entry name" value="DnaJ"/>
    <property type="match status" value="1"/>
</dbReference>
<feature type="coiled-coil region" evidence="1">
    <location>
        <begin position="316"/>
        <end position="344"/>
    </location>
</feature>
<feature type="compositionally biased region" description="Polar residues" evidence="2">
    <location>
        <begin position="265"/>
        <end position="290"/>
    </location>
</feature>
<dbReference type="CTD" id="565734"/>
<dbReference type="OrthoDB" id="376357at2759"/>
<feature type="region of interest" description="Disordered" evidence="2">
    <location>
        <begin position="52"/>
        <end position="75"/>
    </location>
</feature>
<keyword evidence="3" id="KW-0472">Membrane</keyword>
<dbReference type="CDD" id="cd06257">
    <property type="entry name" value="DnaJ"/>
    <property type="match status" value="1"/>
</dbReference>
<dbReference type="SUPFAM" id="SSF46565">
    <property type="entry name" value="Chaperone J-domain"/>
    <property type="match status" value="1"/>
</dbReference>
<feature type="transmembrane region" description="Helical" evidence="3">
    <location>
        <begin position="346"/>
        <end position="366"/>
    </location>
</feature>
<dbReference type="PRINTS" id="PR00625">
    <property type="entry name" value="JDOMAIN"/>
</dbReference>
<dbReference type="PROSITE" id="PS00636">
    <property type="entry name" value="DNAJ_1"/>
    <property type="match status" value="1"/>
</dbReference>
<dbReference type="PANTHER" id="PTHR44873">
    <property type="entry name" value="DNAJ HOMOLOG SUBFAMILY C MEMBER 30, MITOCHONDRIAL"/>
    <property type="match status" value="1"/>
</dbReference>
<gene>
    <name evidence="6" type="primary">dnajc30b</name>
</gene>
<organism evidence="5 6">
    <name type="scientific">Betta splendens</name>
    <name type="common">Siamese fighting fish</name>
    <dbReference type="NCBI Taxonomy" id="158456"/>
    <lineage>
        <taxon>Eukaryota</taxon>
        <taxon>Metazoa</taxon>
        <taxon>Chordata</taxon>
        <taxon>Craniata</taxon>
        <taxon>Vertebrata</taxon>
        <taxon>Euteleostomi</taxon>
        <taxon>Actinopterygii</taxon>
        <taxon>Neopterygii</taxon>
        <taxon>Teleostei</taxon>
        <taxon>Neoteleostei</taxon>
        <taxon>Acanthomorphata</taxon>
        <taxon>Anabantaria</taxon>
        <taxon>Anabantiformes</taxon>
        <taxon>Anabantoidei</taxon>
        <taxon>Osphronemidae</taxon>
        <taxon>Betta</taxon>
    </lineage>
</organism>
<dbReference type="KEGG" id="bspl:114868633"/>
<dbReference type="Pfam" id="PF00226">
    <property type="entry name" value="DnaJ"/>
    <property type="match status" value="1"/>
</dbReference>
<evidence type="ECO:0000256" key="3">
    <source>
        <dbReference type="SAM" id="Phobius"/>
    </source>
</evidence>
<dbReference type="Proteomes" id="UP000515150">
    <property type="component" value="Chromosome 13"/>
</dbReference>
<dbReference type="PANTHER" id="PTHR44873:SF1">
    <property type="entry name" value="DNAJ HOMOLOG SUBFAMILY C MEMBER 30, MITOCHONDRIAL"/>
    <property type="match status" value="1"/>
</dbReference>
<dbReference type="InterPro" id="IPR018253">
    <property type="entry name" value="DnaJ_domain_CS"/>
</dbReference>
<sequence>MAEVGGRLQSGVYRLSALRNNQNGAMCNGRAPGPLPITCTCSVKEEPAQDECQARPKARTAARQRVCQRKQDETSERESPRFIGFFETMQSHQTAAYIPDRLPVLQEKLLSGRMTLWTREALSFNPDTFRSPQQLRAFSSIILLPAGRRSEKPRCGESVKFLRLFHNSSATGRSHSWGSDSGSTDVPLLHRSRTAYYDVLKVSPGATQSQIKSAYYKQSFIYHPDKNPGSKEATKCFSEITEAYSVLGNIGLRRKYDRGILGHSDVQSAGRPSSKEATVTPTGPSQQQQGARRVSRPGGKIMYDFDGFYQAHYGAQLQKEREMRARKEQMREMQKQQLDREQKDKMVHVAVSVLLVLGGLVFINIAKS</sequence>
<evidence type="ECO:0000313" key="6">
    <source>
        <dbReference type="RefSeq" id="XP_029028229.1"/>
    </source>
</evidence>
<keyword evidence="5" id="KW-1185">Reference proteome</keyword>
<reference evidence="6" key="1">
    <citation type="submission" date="2025-08" db="UniProtKB">
        <authorList>
            <consortium name="RefSeq"/>
        </authorList>
    </citation>
    <scope>IDENTIFICATION</scope>
</reference>
<evidence type="ECO:0000259" key="4">
    <source>
        <dbReference type="PROSITE" id="PS50076"/>
    </source>
</evidence>
<dbReference type="InterPro" id="IPR036869">
    <property type="entry name" value="J_dom_sf"/>
</dbReference>